<sequence>MKRTFTSAFASFFIAGCSIASLTAQAQVFGPVSNLRPYDKSGINVFEDPKQDSLEFEGIRVKLGAGFTQSFQALKHSNNAGNLYKITPGLNTANANLFLDVQLADGIRLNLTSYLSSRHHNETWVKGGYMQFDKLPFKGDIWEDIMRYTTIKVGHMEINYGDQHFRRSDGGHTFYNPFAENYILDAFSTEIGGEVLVRKNGLFGMVGVSNGMIKGNIDELAPTAVDDNTHKSPSFYVKAGIDKQVKPEFRVRASASYYTNNSSGGQTLYGGDRTGSNYFMVMEKPGGTYAGNAFSGRFNPGFSKKVDAVQVNGFIKARGLELFGTLESAQGRSKNETEIRDVSQYAIDAVYRFGSNENLFVGARYNTVSATLANVPATLTTEAIVYNNDVKINRMAFGAGWFMTKNILLKGEYVNQEYKDFPAADYRDGGRFKGFVVQAAVGF</sequence>
<keyword evidence="1" id="KW-0732">Signal</keyword>
<gene>
    <name evidence="2" type="ORF">GCM10023183_17540</name>
</gene>
<comment type="caution">
    <text evidence="2">The sequence shown here is derived from an EMBL/GenBank/DDBJ whole genome shotgun (WGS) entry which is preliminary data.</text>
</comment>
<dbReference type="RefSeq" id="WP_345164746.1">
    <property type="nucleotide sequence ID" value="NZ_BAABGX010000002.1"/>
</dbReference>
<dbReference type="Proteomes" id="UP001501844">
    <property type="component" value="Unassembled WGS sequence"/>
</dbReference>
<feature type="signal peptide" evidence="1">
    <location>
        <begin position="1"/>
        <end position="26"/>
    </location>
</feature>
<dbReference type="SUPFAM" id="SSF56935">
    <property type="entry name" value="Porins"/>
    <property type="match status" value="1"/>
</dbReference>
<evidence type="ECO:0008006" key="4">
    <source>
        <dbReference type="Google" id="ProtNLM"/>
    </source>
</evidence>
<accession>A0ABP8FI49</accession>
<evidence type="ECO:0000313" key="2">
    <source>
        <dbReference type="EMBL" id="GAA4304312.1"/>
    </source>
</evidence>
<feature type="chain" id="PRO_5046769194" description="Phosphate-selective porin O and P" evidence="1">
    <location>
        <begin position="27"/>
        <end position="443"/>
    </location>
</feature>
<evidence type="ECO:0000256" key="1">
    <source>
        <dbReference type="SAM" id="SignalP"/>
    </source>
</evidence>
<dbReference type="PROSITE" id="PS51257">
    <property type="entry name" value="PROKAR_LIPOPROTEIN"/>
    <property type="match status" value="1"/>
</dbReference>
<name>A0ABP8FI49_9BACT</name>
<proteinExistence type="predicted"/>
<reference evidence="3" key="1">
    <citation type="journal article" date="2019" name="Int. J. Syst. Evol. Microbiol.">
        <title>The Global Catalogue of Microorganisms (GCM) 10K type strain sequencing project: providing services to taxonomists for standard genome sequencing and annotation.</title>
        <authorList>
            <consortium name="The Broad Institute Genomics Platform"/>
            <consortium name="The Broad Institute Genome Sequencing Center for Infectious Disease"/>
            <person name="Wu L."/>
            <person name="Ma J."/>
        </authorList>
    </citation>
    <scope>NUCLEOTIDE SEQUENCE [LARGE SCALE GENOMIC DNA]</scope>
    <source>
        <strain evidence="3">JCM 17917</strain>
    </source>
</reference>
<evidence type="ECO:0000313" key="3">
    <source>
        <dbReference type="Proteomes" id="UP001501844"/>
    </source>
</evidence>
<organism evidence="2 3">
    <name type="scientific">Nibribacter koreensis</name>
    <dbReference type="NCBI Taxonomy" id="1084519"/>
    <lineage>
        <taxon>Bacteria</taxon>
        <taxon>Pseudomonadati</taxon>
        <taxon>Bacteroidota</taxon>
        <taxon>Cytophagia</taxon>
        <taxon>Cytophagales</taxon>
        <taxon>Hymenobacteraceae</taxon>
        <taxon>Nibribacter</taxon>
    </lineage>
</organism>
<protein>
    <recommendedName>
        <fullName evidence="4">Phosphate-selective porin O and P</fullName>
    </recommendedName>
</protein>
<keyword evidence="3" id="KW-1185">Reference proteome</keyword>
<dbReference type="EMBL" id="BAABGX010000002">
    <property type="protein sequence ID" value="GAA4304312.1"/>
    <property type="molecule type" value="Genomic_DNA"/>
</dbReference>